<protein>
    <submittedName>
        <fullName evidence="1">Uncharacterized protein</fullName>
    </submittedName>
</protein>
<name>A0AAD6XCD6_9AGAR</name>
<evidence type="ECO:0000313" key="1">
    <source>
        <dbReference type="EMBL" id="KAJ7047243.1"/>
    </source>
</evidence>
<organism evidence="1 2">
    <name type="scientific">Mycena alexandri</name>
    <dbReference type="NCBI Taxonomy" id="1745969"/>
    <lineage>
        <taxon>Eukaryota</taxon>
        <taxon>Fungi</taxon>
        <taxon>Dikarya</taxon>
        <taxon>Basidiomycota</taxon>
        <taxon>Agaricomycotina</taxon>
        <taxon>Agaricomycetes</taxon>
        <taxon>Agaricomycetidae</taxon>
        <taxon>Agaricales</taxon>
        <taxon>Marasmiineae</taxon>
        <taxon>Mycenaceae</taxon>
        <taxon>Mycena</taxon>
    </lineage>
</organism>
<reference evidence="1" key="1">
    <citation type="submission" date="2023-03" db="EMBL/GenBank/DDBJ databases">
        <title>Massive genome expansion in bonnet fungi (Mycena s.s.) driven by repeated elements and novel gene families across ecological guilds.</title>
        <authorList>
            <consortium name="Lawrence Berkeley National Laboratory"/>
            <person name="Harder C.B."/>
            <person name="Miyauchi S."/>
            <person name="Viragh M."/>
            <person name="Kuo A."/>
            <person name="Thoen E."/>
            <person name="Andreopoulos B."/>
            <person name="Lu D."/>
            <person name="Skrede I."/>
            <person name="Drula E."/>
            <person name="Henrissat B."/>
            <person name="Morin E."/>
            <person name="Kohler A."/>
            <person name="Barry K."/>
            <person name="LaButti K."/>
            <person name="Morin E."/>
            <person name="Salamov A."/>
            <person name="Lipzen A."/>
            <person name="Mereny Z."/>
            <person name="Hegedus B."/>
            <person name="Baldrian P."/>
            <person name="Stursova M."/>
            <person name="Weitz H."/>
            <person name="Taylor A."/>
            <person name="Grigoriev I.V."/>
            <person name="Nagy L.G."/>
            <person name="Martin F."/>
            <person name="Kauserud H."/>
        </authorList>
    </citation>
    <scope>NUCLEOTIDE SEQUENCE</scope>
    <source>
        <strain evidence="1">CBHHK200</strain>
    </source>
</reference>
<dbReference type="AlphaFoldDB" id="A0AAD6XCD6"/>
<dbReference type="PANTHER" id="PTHR33266">
    <property type="entry name" value="CHROMOSOME 15, WHOLE GENOME SHOTGUN SEQUENCE"/>
    <property type="match status" value="1"/>
</dbReference>
<proteinExistence type="predicted"/>
<evidence type="ECO:0000313" key="2">
    <source>
        <dbReference type="Proteomes" id="UP001218188"/>
    </source>
</evidence>
<dbReference type="Proteomes" id="UP001218188">
    <property type="component" value="Unassembled WGS sequence"/>
</dbReference>
<sequence>MDYHMADAPPLNLEHGELGPSDFEKWLGPILNSRALTLLVHAPPEQIHNRLLAQPLPENLALRRKLCDVEGNLLPLHPYSDQIMCTDKPYQHLCWLYSPPEQLFPNDDINEQTSTLLERWVDKQEFEGVLRLGLISATRQFLTSLPPPPEPLKTQIFWGSHLKVFVNRNIRRDESAFTQLTRMWIPEDSQPSSLSHDLVARDQSHAERLQKHLEQPFIGNGADQFFQGMKTYNDLWAKHSDQYYGRLVAIVAPSGMGKTKVTLEHLSKNAGLYICLRNADDLAAHGWPPGDPALTQYFAKHAQRPTALVAATVIAALLTQALKTWTALDAHNTAWKLRSGSRIGRKDPRTENLYEVAATAEALLSRHEDEFRAAIAEGATAGDYARTAVKLICELPAQALAQKIPNFAIVVDECTSMPLLFPPHQVSPLLRVMECLSDHALWFILASTSSKITSIVPSMDVKASQRFPNQMSLPPWFYLPFDPYLTTRRPVDTVAQSLELNELKQFGRPLWRIYADQEVLGIARTKLMGRSVSSPPLSESEIFAVFSQRICLRLHPSPSSQLIELTAVESHLRLATGIHAGMLITSCPSEPVLALAAATTVNSTPAMRQHATQALVSLVAKYRVDRGLEGELYSRLVLVMARDAATNNFVEQAKGTPSLQTVTLAAMLQALIKDNAIPANSENFYREIGSDVHITFTHFLELDVDIGILDSAWCYEMFCRGAAAQCTFCQPVIDGLIIGYRGDLSQPFDETKLFLFCYQAKARAQAPSTALSQGLTCPMLRYKDGTLVKPDHLVILIDMATTTTFTSGARVQVSKRAAKVPSGNGKDWTGYAAAHGETENPGHLLIVRGLDPYAVFTGIDLHKLYESISPEGPLETLFGPSSRGPYSNLTHCIPKSQEDSN</sequence>
<gene>
    <name evidence="1" type="ORF">C8F04DRAFT_1058215</name>
</gene>
<dbReference type="PANTHER" id="PTHR33266:SF1">
    <property type="entry name" value="F-BOX DOMAIN-CONTAINING PROTEIN"/>
    <property type="match status" value="1"/>
</dbReference>
<keyword evidence="2" id="KW-1185">Reference proteome</keyword>
<comment type="caution">
    <text evidence="1">The sequence shown here is derived from an EMBL/GenBank/DDBJ whole genome shotgun (WGS) entry which is preliminary data.</text>
</comment>
<accession>A0AAD6XCD6</accession>
<dbReference type="EMBL" id="JARJCM010000001">
    <property type="protein sequence ID" value="KAJ7047243.1"/>
    <property type="molecule type" value="Genomic_DNA"/>
</dbReference>